<comment type="caution">
    <text evidence="2">The sequence shown here is derived from an EMBL/GenBank/DDBJ whole genome shotgun (WGS) entry which is preliminary data.</text>
</comment>
<keyword evidence="3" id="KW-1185">Reference proteome</keyword>
<feature type="compositionally biased region" description="Basic and acidic residues" evidence="1">
    <location>
        <begin position="332"/>
        <end position="344"/>
    </location>
</feature>
<feature type="compositionally biased region" description="Polar residues" evidence="1">
    <location>
        <begin position="100"/>
        <end position="118"/>
    </location>
</feature>
<dbReference type="OrthoDB" id="3695206at2"/>
<dbReference type="Gene3D" id="1.20.1260.20">
    <property type="entry name" value="PPE superfamily"/>
    <property type="match status" value="1"/>
</dbReference>
<sequence length="402" mass="40402">MDGDYGLSDLRFEGYSNEDLARQVDGLRDGGSGTESLNNAVRALIGLADGLSDTDTVLREQLREIGVSWEGTASDDGFLATQSASIYAEDATDPVRESADSVNEQGDVFTSTRNSAPDSGTLRGPSEENIGDRVAGFFGHTTDHAKDVRATNQARDQAIDGLNGYQSGSSAAIGRAGGLPVPPGMNLVAQPAEAELGVTGASGLESGPAVGPAGQPGSGPGAGPNPTLPGGPNNPLPTSGGTPPVGGPPGQQFTSTNPVNPSLPSGPSVGQNLLRPLNPVLMGDAALMTAGGGGAGTGAGPGDRTVRGGLNPASGKGVTPGRAVTIGAVPDDEARAARNAEKFGARTGRPGSSLMQPAAPGGRADGEDDKEHVRRYGIDSGDVFEDQRVVAPESIGDEPDDH</sequence>
<evidence type="ECO:0000313" key="2">
    <source>
        <dbReference type="EMBL" id="OLF09471.1"/>
    </source>
</evidence>
<feature type="compositionally biased region" description="Pro residues" evidence="1">
    <location>
        <begin position="226"/>
        <end position="235"/>
    </location>
</feature>
<feature type="region of interest" description="Disordered" evidence="1">
    <location>
        <begin position="200"/>
        <end position="370"/>
    </location>
</feature>
<reference evidence="2 3" key="1">
    <citation type="submission" date="2016-12" db="EMBL/GenBank/DDBJ databases">
        <title>The draft genome sequence of Actinophytocola xinjiangensis.</title>
        <authorList>
            <person name="Wang W."/>
            <person name="Yuan L."/>
        </authorList>
    </citation>
    <scope>NUCLEOTIDE SEQUENCE [LARGE SCALE GENOMIC DNA]</scope>
    <source>
        <strain evidence="2 3">CGMCC 4.4663</strain>
    </source>
</reference>
<organism evidence="2 3">
    <name type="scientific">Actinophytocola xinjiangensis</name>
    <dbReference type="NCBI Taxonomy" id="485602"/>
    <lineage>
        <taxon>Bacteria</taxon>
        <taxon>Bacillati</taxon>
        <taxon>Actinomycetota</taxon>
        <taxon>Actinomycetes</taxon>
        <taxon>Pseudonocardiales</taxon>
        <taxon>Pseudonocardiaceae</taxon>
    </lineage>
</organism>
<dbReference type="AlphaFoldDB" id="A0A7Z0WKI2"/>
<feature type="compositionally biased region" description="Gly residues" evidence="1">
    <location>
        <begin position="290"/>
        <end position="301"/>
    </location>
</feature>
<dbReference type="Proteomes" id="UP000185696">
    <property type="component" value="Unassembled WGS sequence"/>
</dbReference>
<dbReference type="InterPro" id="IPR038332">
    <property type="entry name" value="PPE_sf"/>
</dbReference>
<dbReference type="RefSeq" id="WP_075134463.1">
    <property type="nucleotide sequence ID" value="NZ_MSIF01000009.1"/>
</dbReference>
<dbReference type="EMBL" id="MSIF01000009">
    <property type="protein sequence ID" value="OLF09471.1"/>
    <property type="molecule type" value="Genomic_DNA"/>
</dbReference>
<evidence type="ECO:0000313" key="3">
    <source>
        <dbReference type="Proteomes" id="UP000185696"/>
    </source>
</evidence>
<feature type="region of interest" description="Disordered" evidence="1">
    <location>
        <begin position="98"/>
        <end position="132"/>
    </location>
</feature>
<feature type="compositionally biased region" description="Polar residues" evidence="1">
    <location>
        <begin position="251"/>
        <end position="271"/>
    </location>
</feature>
<protein>
    <recommendedName>
        <fullName evidence="4">PPE family protein</fullName>
    </recommendedName>
</protein>
<name>A0A7Z0WKI2_9PSEU</name>
<evidence type="ECO:0008006" key="4">
    <source>
        <dbReference type="Google" id="ProtNLM"/>
    </source>
</evidence>
<evidence type="ECO:0000256" key="1">
    <source>
        <dbReference type="SAM" id="MobiDB-lite"/>
    </source>
</evidence>
<proteinExistence type="predicted"/>
<accession>A0A7Z0WKI2</accession>
<gene>
    <name evidence="2" type="ORF">BLA60_20155</name>
</gene>